<dbReference type="Proteomes" id="UP001201985">
    <property type="component" value="Unassembled WGS sequence"/>
</dbReference>
<evidence type="ECO:0000313" key="4">
    <source>
        <dbReference type="Proteomes" id="UP001201985"/>
    </source>
</evidence>
<gene>
    <name evidence="3" type="ORF">MON41_05055</name>
</gene>
<organism evidence="3 4">
    <name type="scientific">Teichococcus vastitatis</name>
    <dbReference type="NCBI Taxonomy" id="2307076"/>
    <lineage>
        <taxon>Bacteria</taxon>
        <taxon>Pseudomonadati</taxon>
        <taxon>Pseudomonadota</taxon>
        <taxon>Alphaproteobacteria</taxon>
        <taxon>Acetobacterales</taxon>
        <taxon>Roseomonadaceae</taxon>
        <taxon>Roseomonas</taxon>
    </lineage>
</organism>
<evidence type="ECO:0000259" key="2">
    <source>
        <dbReference type="Pfam" id="PF12804"/>
    </source>
</evidence>
<dbReference type="CDD" id="cd03522">
    <property type="entry name" value="MoeA_like"/>
    <property type="match status" value="1"/>
</dbReference>
<evidence type="ECO:0000313" key="3">
    <source>
        <dbReference type="EMBL" id="MCI0753131.1"/>
    </source>
</evidence>
<dbReference type="SUPFAM" id="SSF53218">
    <property type="entry name" value="Molybdenum cofactor biosynthesis proteins"/>
    <property type="match status" value="1"/>
</dbReference>
<comment type="caution">
    <text evidence="3">The sequence shown here is derived from an EMBL/GenBank/DDBJ whole genome shotgun (WGS) entry which is preliminary data.</text>
</comment>
<dbReference type="PANTHER" id="PTHR43777">
    <property type="entry name" value="MOLYBDENUM COFACTOR CYTIDYLYLTRANSFERASE"/>
    <property type="match status" value="1"/>
</dbReference>
<dbReference type="PIRSF" id="PIRSF036626">
    <property type="entry name" value="MPTBd_MobAlike"/>
    <property type="match status" value="1"/>
</dbReference>
<protein>
    <submittedName>
        <fullName evidence="3">Molybdopterin-binding/glycosyltransferase family 2 protein</fullName>
    </submittedName>
</protein>
<dbReference type="CDD" id="cd04182">
    <property type="entry name" value="GT_2_like_f"/>
    <property type="match status" value="1"/>
</dbReference>
<dbReference type="InterPro" id="IPR012184">
    <property type="entry name" value="Bifunc_Mopterin-bd"/>
</dbReference>
<evidence type="ECO:0000256" key="1">
    <source>
        <dbReference type="ARBA" id="ARBA00022842"/>
    </source>
</evidence>
<feature type="domain" description="MobA-like NTP transferase" evidence="2">
    <location>
        <begin position="360"/>
        <end position="522"/>
    </location>
</feature>
<reference evidence="3 4" key="1">
    <citation type="submission" date="2022-03" db="EMBL/GenBank/DDBJ databases">
        <title>Complete genome analysis of Roseomonas KG 17.1 : a prolific producer of plant growth promoters.</title>
        <authorList>
            <person name="Saadouli I."/>
            <person name="Najjari A."/>
            <person name="Mosbah A."/>
            <person name="Ouzari H.I."/>
        </authorList>
    </citation>
    <scope>NUCLEOTIDE SEQUENCE [LARGE SCALE GENOMIC DNA]</scope>
    <source>
        <strain evidence="3 4">KG17-1</strain>
    </source>
</reference>
<keyword evidence="4" id="KW-1185">Reference proteome</keyword>
<dbReference type="InterPro" id="IPR029044">
    <property type="entry name" value="Nucleotide-diphossugar_trans"/>
</dbReference>
<keyword evidence="1" id="KW-0460">Magnesium</keyword>
<dbReference type="Pfam" id="PF12804">
    <property type="entry name" value="NTP_transf_3"/>
    <property type="match status" value="1"/>
</dbReference>
<dbReference type="EMBL" id="JALBUU010000004">
    <property type="protein sequence ID" value="MCI0753131.1"/>
    <property type="molecule type" value="Genomic_DNA"/>
</dbReference>
<dbReference type="SUPFAM" id="SSF53448">
    <property type="entry name" value="Nucleotide-diphospho-sugar transferases"/>
    <property type="match status" value="1"/>
</dbReference>
<dbReference type="Gene3D" id="3.90.550.10">
    <property type="entry name" value="Spore Coat Polysaccharide Biosynthesis Protein SpsA, Chain A"/>
    <property type="match status" value="1"/>
</dbReference>
<dbReference type="PANTHER" id="PTHR43777:SF1">
    <property type="entry name" value="MOLYBDENUM COFACTOR CYTIDYLYLTRANSFERASE"/>
    <property type="match status" value="1"/>
</dbReference>
<accession>A0ABS9W1S4</accession>
<sequence length="555" mass="58508">MKFGPTPLDAAEGAILAHTIRLPENTSPRVLKKGTVLDAAALDALRRAGHAEIVAARLEPGDIPENEAAQRLGEALLGPLLARSRAATGRVNILADAAGLFVVDEALVNRLNRLDESLTLATLPNHTPVSAREMLATVKVIPFSAPAGALQLAEVVARGGRALAVHPFRPLKVGLVLSDLPGMKDSILEGTVDATEARIHALSGTLLPPIRCRHEENAIAEALAKLRRQGAELLLVAGASAVVDRRDAGPAAIVRAGGRIEHFGMPVDPGNLICLGALPFPGGEVPAMVLPGCARSPKLNGFDWVLHRLFAGLKVTGADIAGMGVGGLLKEIETRPLPREQAAAQAQSGAAPRRPRQVAALVLAAGRSRRMAPLNKLMVTDKAGVPMVARVVNNVLDSRARPVIAVTGYEAQRVEEVLAGRPVLIAHAEEYAEGLSGSLKAGLAALPPEVEGVLVCLGDMPLVTGAMLDRLMAAFDPEEGRAIVMPTFRGKQGNPMLWSREFIPEMLAITGDVGARHLVGKYAEKVVEVEMSDDAVLRDFDTTDALKLVPDFRPG</sequence>
<dbReference type="RefSeq" id="WP_120007388.1">
    <property type="nucleotide sequence ID" value="NZ_JALBUU010000004.1"/>
</dbReference>
<proteinExistence type="predicted"/>
<dbReference type="InterPro" id="IPR025877">
    <property type="entry name" value="MobA-like_NTP_Trfase"/>
</dbReference>
<dbReference type="InterPro" id="IPR036425">
    <property type="entry name" value="MoaB/Mog-like_dom_sf"/>
</dbReference>
<name>A0ABS9W1S4_9PROT</name>